<dbReference type="InterPro" id="IPR027417">
    <property type="entry name" value="P-loop_NTPase"/>
</dbReference>
<protein>
    <recommendedName>
        <fullName evidence="12">Obg family GTPase CgtA</fullName>
    </recommendedName>
</protein>
<gene>
    <name evidence="11" type="ORF">DTER00134_LOCUS22278</name>
</gene>
<dbReference type="InterPro" id="IPR006169">
    <property type="entry name" value="GTP1_OBG_dom"/>
</dbReference>
<name>A0A7S3VUC9_DUNTE</name>
<evidence type="ECO:0000256" key="5">
    <source>
        <dbReference type="ARBA" id="ARBA00022842"/>
    </source>
</evidence>
<dbReference type="InterPro" id="IPR045086">
    <property type="entry name" value="OBG_GTPase"/>
</dbReference>
<feature type="region of interest" description="Disordered" evidence="7">
    <location>
        <begin position="19"/>
        <end position="143"/>
    </location>
</feature>
<feature type="region of interest" description="Disordered" evidence="7">
    <location>
        <begin position="614"/>
        <end position="633"/>
    </location>
</feature>
<dbReference type="FunFam" id="2.70.210.12:FF:000001">
    <property type="entry name" value="GTPase Obg"/>
    <property type="match status" value="1"/>
</dbReference>
<evidence type="ECO:0000256" key="4">
    <source>
        <dbReference type="ARBA" id="ARBA00022741"/>
    </source>
</evidence>
<feature type="domain" description="Obg" evidence="10">
    <location>
        <begin position="152"/>
        <end position="313"/>
    </location>
</feature>
<dbReference type="InterPro" id="IPR036726">
    <property type="entry name" value="GTP1_OBG_dom_sf"/>
</dbReference>
<dbReference type="Gene3D" id="3.30.300.350">
    <property type="entry name" value="GTP-binding protein OBG, C-terminal domain"/>
    <property type="match status" value="1"/>
</dbReference>
<dbReference type="SUPFAM" id="SSF102741">
    <property type="entry name" value="Obg GTP-binding protein C-terminal domain"/>
    <property type="match status" value="1"/>
</dbReference>
<dbReference type="InterPro" id="IPR006074">
    <property type="entry name" value="GTP1-OBG_CS"/>
</dbReference>
<dbReference type="CDD" id="cd01898">
    <property type="entry name" value="Obg"/>
    <property type="match status" value="1"/>
</dbReference>
<comment type="cofactor">
    <cofactor evidence="1">
        <name>Mg(2+)</name>
        <dbReference type="ChEBI" id="CHEBI:18420"/>
    </cofactor>
</comment>
<evidence type="ECO:0000256" key="7">
    <source>
        <dbReference type="SAM" id="MobiDB-lite"/>
    </source>
</evidence>
<keyword evidence="6" id="KW-0342">GTP-binding</keyword>
<keyword evidence="5" id="KW-0460">Magnesium</keyword>
<dbReference type="NCBIfam" id="NF008956">
    <property type="entry name" value="PRK12299.1"/>
    <property type="match status" value="1"/>
</dbReference>
<dbReference type="InterPro" id="IPR006073">
    <property type="entry name" value="GTP-bd"/>
</dbReference>
<dbReference type="Pfam" id="PF01018">
    <property type="entry name" value="GTP1_OBG"/>
    <property type="match status" value="1"/>
</dbReference>
<evidence type="ECO:0000256" key="1">
    <source>
        <dbReference type="ARBA" id="ARBA00001946"/>
    </source>
</evidence>
<evidence type="ECO:0000256" key="2">
    <source>
        <dbReference type="ARBA" id="ARBA00007699"/>
    </source>
</evidence>
<sequence>MHSLESGFSMSHRLHLPQHPLPHALLPPGPAVRRSSRRRAVPICAANPPTAPPRGDEQQLSPQSPPQSEPSTAAGSGSGQPPKAKDWSARLLSVANKRRQETKGPAPDIFAGSGSGKKQQKLRGPDGLVPEELPEEGEMQGGEGRKRLPAEMRCFDTARIYIKAGNGGDGCVAFRREKFVDNGGPAGGNGGRGGNVWAVADEQLNSLFSFRSQIHWRAQNGTAGQGRSLTGADAQDLFIPVPPGTIIRRKDAGEDDPPLAELLNAGDRALLLVGGRPGRGNESFKTHQNNAPAFAESGEEGGEAWVDLELKLVADVGIIGVPNAGKSTLLSVISAARPKIANYPFTTLVPNLGVCAQDFKTTVFADVPGLLEGAHEGLGLGHEFLRHVSRCRALVHIIDGSSPDPVGDWEAINLELELFNPAIKDKPQVIAYNKIDLPDSGEFWEDVREELVAKGADPAGIFPMSAATGQGVTELVRAVRSLLDAMGPAKVEAETDALNLTRVPPRRDARLDDFTIEVEEVPGKSTGPQARPPRVYYVDGEAFAKFAQMTNWSYWEAVRRFQRVLEVSGVNASLKSRGIQEGDTVVIGDTDFEWSDDQSEGAMYDAWEADMRARGQARQGAAKWPRGPPLKRS</sequence>
<evidence type="ECO:0000259" key="10">
    <source>
        <dbReference type="PROSITE" id="PS51883"/>
    </source>
</evidence>
<evidence type="ECO:0000259" key="8">
    <source>
        <dbReference type="PROSITE" id="PS51710"/>
    </source>
</evidence>
<dbReference type="InterPro" id="IPR031167">
    <property type="entry name" value="G_OBG"/>
</dbReference>
<dbReference type="Gene3D" id="3.40.50.300">
    <property type="entry name" value="P-loop containing nucleotide triphosphate hydrolases"/>
    <property type="match status" value="1"/>
</dbReference>
<dbReference type="GO" id="GO:0003924">
    <property type="term" value="F:GTPase activity"/>
    <property type="evidence" value="ECO:0007669"/>
    <property type="project" value="InterPro"/>
</dbReference>
<dbReference type="GO" id="GO:0000287">
    <property type="term" value="F:magnesium ion binding"/>
    <property type="evidence" value="ECO:0007669"/>
    <property type="project" value="InterPro"/>
</dbReference>
<comment type="similarity">
    <text evidence="2">Belongs to the TRAFAC class OBG-HflX-like GTPase superfamily. OBG GTPase family.</text>
</comment>
<accession>A0A7S3VUC9</accession>
<dbReference type="AlphaFoldDB" id="A0A7S3VUC9"/>
<dbReference type="GO" id="GO:0005525">
    <property type="term" value="F:GTP binding"/>
    <property type="evidence" value="ECO:0007669"/>
    <property type="project" value="UniProtKB-KW"/>
</dbReference>
<dbReference type="SUPFAM" id="SSF52540">
    <property type="entry name" value="P-loop containing nucleoside triphosphate hydrolases"/>
    <property type="match status" value="1"/>
</dbReference>
<dbReference type="PANTHER" id="PTHR11702">
    <property type="entry name" value="DEVELOPMENTALLY REGULATED GTP-BINDING PROTEIN-RELATED"/>
    <property type="match status" value="1"/>
</dbReference>
<evidence type="ECO:0000313" key="11">
    <source>
        <dbReference type="EMBL" id="CAE0507202.1"/>
    </source>
</evidence>
<dbReference type="EMBL" id="HBIP01036795">
    <property type="protein sequence ID" value="CAE0507202.1"/>
    <property type="molecule type" value="Transcribed_RNA"/>
</dbReference>
<dbReference type="InterPro" id="IPR015349">
    <property type="entry name" value="OCT_dom"/>
</dbReference>
<dbReference type="PROSITE" id="PS00905">
    <property type="entry name" value="GTP1_OBG"/>
    <property type="match status" value="1"/>
</dbReference>
<dbReference type="GO" id="GO:0042254">
    <property type="term" value="P:ribosome biogenesis"/>
    <property type="evidence" value="ECO:0007669"/>
    <property type="project" value="UniProtKB-UniRule"/>
</dbReference>
<dbReference type="HAMAP" id="MF_01454">
    <property type="entry name" value="GTPase_Obg"/>
    <property type="match status" value="1"/>
</dbReference>
<proteinExistence type="inferred from homology"/>
<evidence type="ECO:0000256" key="6">
    <source>
        <dbReference type="ARBA" id="ARBA00023134"/>
    </source>
</evidence>
<dbReference type="Pfam" id="PF01926">
    <property type="entry name" value="MMR_HSR1"/>
    <property type="match status" value="1"/>
</dbReference>
<dbReference type="NCBIfam" id="NF008955">
    <property type="entry name" value="PRK12297.1"/>
    <property type="match status" value="1"/>
</dbReference>
<reference evidence="11" key="1">
    <citation type="submission" date="2021-01" db="EMBL/GenBank/DDBJ databases">
        <authorList>
            <person name="Corre E."/>
            <person name="Pelletier E."/>
            <person name="Niang G."/>
            <person name="Scheremetjew M."/>
            <person name="Finn R."/>
            <person name="Kale V."/>
            <person name="Holt S."/>
            <person name="Cochrane G."/>
            <person name="Meng A."/>
            <person name="Brown T."/>
            <person name="Cohen L."/>
        </authorList>
    </citation>
    <scope>NUCLEOTIDE SEQUENCE</scope>
    <source>
        <strain evidence="11">CCMP1320</strain>
    </source>
</reference>
<keyword evidence="3" id="KW-0479">Metal-binding</keyword>
<keyword evidence="4" id="KW-0547">Nucleotide-binding</keyword>
<organism evidence="11">
    <name type="scientific">Dunaliella tertiolecta</name>
    <name type="common">Green alga</name>
    <dbReference type="NCBI Taxonomy" id="3047"/>
    <lineage>
        <taxon>Eukaryota</taxon>
        <taxon>Viridiplantae</taxon>
        <taxon>Chlorophyta</taxon>
        <taxon>core chlorophytes</taxon>
        <taxon>Chlorophyceae</taxon>
        <taxon>CS clade</taxon>
        <taxon>Chlamydomonadales</taxon>
        <taxon>Dunaliellaceae</taxon>
        <taxon>Dunaliella</taxon>
    </lineage>
</organism>
<dbReference type="NCBIfam" id="TIGR03595">
    <property type="entry name" value="Obg_CgtA_exten"/>
    <property type="match status" value="1"/>
</dbReference>
<dbReference type="PANTHER" id="PTHR11702:SF44">
    <property type="entry name" value="GTP-BINDING PROTEIN OBGC, CHLOROPLASTIC"/>
    <property type="match status" value="1"/>
</dbReference>
<dbReference type="PROSITE" id="PS51883">
    <property type="entry name" value="OBG"/>
    <property type="match status" value="1"/>
</dbReference>
<dbReference type="NCBIfam" id="NF008954">
    <property type="entry name" value="PRK12296.1"/>
    <property type="match status" value="1"/>
</dbReference>
<dbReference type="Pfam" id="PF09269">
    <property type="entry name" value="DUF1967"/>
    <property type="match status" value="1"/>
</dbReference>
<dbReference type="InterPro" id="IPR036346">
    <property type="entry name" value="GTP-bd_prot_GTP1/OBG_C_sf"/>
</dbReference>
<feature type="domain" description="OCT" evidence="9">
    <location>
        <begin position="506"/>
        <end position="596"/>
    </location>
</feature>
<dbReference type="InterPro" id="IPR014100">
    <property type="entry name" value="GTP-bd_Obg/CgtA"/>
</dbReference>
<dbReference type="GO" id="GO:0005739">
    <property type="term" value="C:mitochondrion"/>
    <property type="evidence" value="ECO:0007669"/>
    <property type="project" value="TreeGrafter"/>
</dbReference>
<dbReference type="PRINTS" id="PR00326">
    <property type="entry name" value="GTP1OBG"/>
</dbReference>
<dbReference type="PROSITE" id="PS51710">
    <property type="entry name" value="G_OBG"/>
    <property type="match status" value="1"/>
</dbReference>
<dbReference type="PROSITE" id="PS51881">
    <property type="entry name" value="OCT"/>
    <property type="match status" value="1"/>
</dbReference>
<evidence type="ECO:0008006" key="12">
    <source>
        <dbReference type="Google" id="ProtNLM"/>
    </source>
</evidence>
<evidence type="ECO:0000256" key="3">
    <source>
        <dbReference type="ARBA" id="ARBA00022723"/>
    </source>
</evidence>
<feature type="domain" description="OBG-type G" evidence="8">
    <location>
        <begin position="314"/>
        <end position="484"/>
    </location>
</feature>
<dbReference type="NCBIfam" id="TIGR02729">
    <property type="entry name" value="Obg_CgtA"/>
    <property type="match status" value="1"/>
</dbReference>
<dbReference type="Gene3D" id="2.70.210.12">
    <property type="entry name" value="GTP1/OBG domain"/>
    <property type="match status" value="1"/>
</dbReference>
<evidence type="ECO:0000259" key="9">
    <source>
        <dbReference type="PROSITE" id="PS51881"/>
    </source>
</evidence>
<dbReference type="SUPFAM" id="SSF82051">
    <property type="entry name" value="Obg GTP-binding protein N-terminal domain"/>
    <property type="match status" value="1"/>
</dbReference>